<dbReference type="GO" id="GO:0046470">
    <property type="term" value="P:phosphatidylcholine metabolic process"/>
    <property type="evidence" value="ECO:0007669"/>
    <property type="project" value="TreeGrafter"/>
</dbReference>
<evidence type="ECO:0000256" key="14">
    <source>
        <dbReference type="ARBA" id="ARBA00023166"/>
    </source>
</evidence>
<dbReference type="Proteomes" id="UP001166674">
    <property type="component" value="Unassembled WGS sequence"/>
</dbReference>
<dbReference type="GO" id="GO:0055091">
    <property type="term" value="P:phospholipid homeostasis"/>
    <property type="evidence" value="ECO:0007669"/>
    <property type="project" value="TreeGrafter"/>
</dbReference>
<evidence type="ECO:0000256" key="15">
    <source>
        <dbReference type="ARBA" id="ARBA00023180"/>
    </source>
</evidence>
<dbReference type="PANTHER" id="PTHR47616:SF1">
    <property type="entry name" value="CHOLESTERYL ESTER TRANSFER PROTEIN"/>
    <property type="match status" value="1"/>
</dbReference>
<evidence type="ECO:0000256" key="11">
    <source>
        <dbReference type="ARBA" id="ARBA00023055"/>
    </source>
</evidence>
<dbReference type="GO" id="GO:0120020">
    <property type="term" value="F:cholesterol transfer activity"/>
    <property type="evidence" value="ECO:0007669"/>
    <property type="project" value="InterPro"/>
</dbReference>
<dbReference type="Pfam" id="PF02886">
    <property type="entry name" value="LBP_BPI_CETP_C"/>
    <property type="match status" value="1"/>
</dbReference>
<dbReference type="GO" id="GO:0042632">
    <property type="term" value="P:cholesterol homeostasis"/>
    <property type="evidence" value="ECO:0007669"/>
    <property type="project" value="TreeGrafter"/>
</dbReference>
<evidence type="ECO:0000256" key="20">
    <source>
        <dbReference type="SAM" id="SignalP"/>
    </source>
</evidence>
<dbReference type="GO" id="GO:0006641">
    <property type="term" value="P:triglyceride metabolic process"/>
    <property type="evidence" value="ECO:0007669"/>
    <property type="project" value="TreeGrafter"/>
</dbReference>
<evidence type="ECO:0000256" key="12">
    <source>
        <dbReference type="ARBA" id="ARBA00023098"/>
    </source>
</evidence>
<evidence type="ECO:0000256" key="17">
    <source>
        <dbReference type="ARBA" id="ARBA00029686"/>
    </source>
</evidence>
<evidence type="ECO:0000256" key="6">
    <source>
        <dbReference type="ARBA" id="ARBA00022354"/>
    </source>
</evidence>
<keyword evidence="7" id="KW-0813">Transport</keyword>
<dbReference type="Gene3D" id="3.15.20.10">
    <property type="entry name" value="Bactericidal permeability-increasing protein, domain 2"/>
    <property type="match status" value="2"/>
</dbReference>
<dbReference type="AlphaFoldDB" id="A0AA41NGW7"/>
<keyword evidence="8" id="KW-0964">Secreted</keyword>
<dbReference type="InterPro" id="IPR017943">
    <property type="entry name" value="Bactericidal_perm-incr_a/b_dom"/>
</dbReference>
<keyword evidence="24" id="KW-1185">Reference proteome</keyword>
<feature type="disulfide bond" evidence="19">
    <location>
        <begin position="160"/>
        <end position="201"/>
    </location>
</feature>
<evidence type="ECO:0000256" key="5">
    <source>
        <dbReference type="ARBA" id="ARBA00007292"/>
    </source>
</evidence>
<dbReference type="InterPro" id="IPR017954">
    <property type="entry name" value="Lipid-bd_serum_glycop_CS"/>
</dbReference>
<dbReference type="GO" id="GO:0034364">
    <property type="term" value="C:high-density lipoprotein particle"/>
    <property type="evidence" value="ECO:0007669"/>
    <property type="project" value="InterPro"/>
</dbReference>
<keyword evidence="15" id="KW-0325">Glycoprotein</keyword>
<evidence type="ECO:0000256" key="8">
    <source>
        <dbReference type="ARBA" id="ARBA00022525"/>
    </source>
</evidence>
<dbReference type="InterPro" id="IPR001124">
    <property type="entry name" value="Lipid-bd_serum_glycop_C"/>
</dbReference>
<dbReference type="GO" id="GO:0070328">
    <property type="term" value="P:triglyceride homeostasis"/>
    <property type="evidence" value="ECO:0007669"/>
    <property type="project" value="TreeGrafter"/>
</dbReference>
<dbReference type="SUPFAM" id="SSF55394">
    <property type="entry name" value="Bactericidal permeability-increasing protein, BPI"/>
    <property type="match status" value="2"/>
</dbReference>
<feature type="chain" id="PRO_5041455326" description="Cholesteryl ester transfer protein" evidence="20">
    <location>
        <begin position="18"/>
        <end position="534"/>
    </location>
</feature>
<keyword evidence="10 20" id="KW-0732">Signal</keyword>
<comment type="similarity">
    <text evidence="5">Belongs to the BPI/LBP/Plunc superfamily. BPI/LBP family.</text>
</comment>
<evidence type="ECO:0000256" key="10">
    <source>
        <dbReference type="ARBA" id="ARBA00022729"/>
    </source>
</evidence>
<evidence type="ECO:0000256" key="3">
    <source>
        <dbReference type="ARBA" id="ARBA00001417"/>
    </source>
</evidence>
<dbReference type="SMART" id="SM00328">
    <property type="entry name" value="BPI1"/>
    <property type="match status" value="1"/>
</dbReference>
<keyword evidence="13 19" id="KW-1015">Disulfide bond</keyword>
<evidence type="ECO:0000256" key="16">
    <source>
        <dbReference type="ARBA" id="ARBA00023221"/>
    </source>
</evidence>
<proteinExistence type="inferred from homology"/>
<dbReference type="SMART" id="SM00329">
    <property type="entry name" value="BPI2"/>
    <property type="match status" value="1"/>
</dbReference>
<evidence type="ECO:0000256" key="7">
    <source>
        <dbReference type="ARBA" id="ARBA00022448"/>
    </source>
</evidence>
<dbReference type="GO" id="GO:0043691">
    <property type="term" value="P:reverse cholesterol transport"/>
    <property type="evidence" value="ECO:0007669"/>
    <property type="project" value="InterPro"/>
</dbReference>
<dbReference type="GO" id="GO:0015485">
    <property type="term" value="F:cholesterol binding"/>
    <property type="evidence" value="ECO:0007669"/>
    <property type="project" value="TreeGrafter"/>
</dbReference>
<evidence type="ECO:0000256" key="2">
    <source>
        <dbReference type="ARBA" id="ARBA00001140"/>
    </source>
</evidence>
<dbReference type="GO" id="GO:0017129">
    <property type="term" value="F:triglyceride binding"/>
    <property type="evidence" value="ECO:0007669"/>
    <property type="project" value="TreeGrafter"/>
</dbReference>
<dbReference type="PANTHER" id="PTHR47616">
    <property type="entry name" value="CHOLESTERYL ESTER TRANSFER PROTEIN"/>
    <property type="match status" value="1"/>
</dbReference>
<evidence type="ECO:0000259" key="21">
    <source>
        <dbReference type="SMART" id="SM00328"/>
    </source>
</evidence>
<comment type="catalytic activity">
    <reaction evidence="2">
        <text>cholesteryl (9Z,12Z)-octadecadienoate(in) = cholesteryl (9Z,12Z)-octadecadienoate(out)</text>
        <dbReference type="Rhea" id="RHEA:43356"/>
        <dbReference type="ChEBI" id="CHEBI:41509"/>
    </reaction>
</comment>
<dbReference type="GO" id="GO:0034375">
    <property type="term" value="P:high-density lipoprotein particle remodeling"/>
    <property type="evidence" value="ECO:0007669"/>
    <property type="project" value="TreeGrafter"/>
</dbReference>
<evidence type="ECO:0000313" key="24">
    <source>
        <dbReference type="Proteomes" id="UP001166674"/>
    </source>
</evidence>
<evidence type="ECO:0000256" key="13">
    <source>
        <dbReference type="ARBA" id="ARBA00023157"/>
    </source>
</evidence>
<evidence type="ECO:0000256" key="4">
    <source>
        <dbReference type="ARBA" id="ARBA00004613"/>
    </source>
</evidence>
<dbReference type="Pfam" id="PF01273">
    <property type="entry name" value="LBP_BPI_CETP"/>
    <property type="match status" value="1"/>
</dbReference>
<evidence type="ECO:0000256" key="18">
    <source>
        <dbReference type="ARBA" id="ARBA00045611"/>
    </source>
</evidence>
<comment type="catalytic activity">
    <reaction evidence="3">
        <text>1,2,3-tri-(9Z-octadecenoyl)-glycerol(in) = 1,2,3-tri-(9Z-octadecenoyl)-glycerol(out)</text>
        <dbReference type="Rhea" id="RHEA:43352"/>
        <dbReference type="ChEBI" id="CHEBI:53753"/>
    </reaction>
</comment>
<dbReference type="PROSITE" id="PS00400">
    <property type="entry name" value="LBP_BPI_CETP"/>
    <property type="match status" value="1"/>
</dbReference>
<dbReference type="GO" id="GO:0031210">
    <property type="term" value="F:phosphatidylcholine binding"/>
    <property type="evidence" value="ECO:0007669"/>
    <property type="project" value="TreeGrafter"/>
</dbReference>
<comment type="catalytic activity">
    <reaction evidence="1">
        <text>cholesteryl (9Z-octadecenoate)(in) = cholesteryl (9Z-octadecenoate)(out)</text>
        <dbReference type="Rhea" id="RHEA:43348"/>
        <dbReference type="ChEBI" id="CHEBI:46898"/>
    </reaction>
</comment>
<protein>
    <recommendedName>
        <fullName evidence="6">Cholesteryl ester transfer protein</fullName>
    </recommendedName>
    <alternativeName>
        <fullName evidence="17">Lipid transfer protein I</fullName>
    </alternativeName>
</protein>
<evidence type="ECO:0000256" key="19">
    <source>
        <dbReference type="PIRSR" id="PIRSR037185-50"/>
    </source>
</evidence>
<feature type="domain" description="Lipid-binding serum glycoprotein C-terminal" evidence="22">
    <location>
        <begin position="272"/>
        <end position="517"/>
    </location>
</feature>
<evidence type="ECO:0000256" key="1">
    <source>
        <dbReference type="ARBA" id="ARBA00000222"/>
    </source>
</evidence>
<feature type="signal peptide" evidence="20">
    <location>
        <begin position="1"/>
        <end position="17"/>
    </location>
</feature>
<dbReference type="GO" id="GO:0008203">
    <property type="term" value="P:cholesterol metabolic process"/>
    <property type="evidence" value="ECO:0007669"/>
    <property type="project" value="UniProtKB-KW"/>
</dbReference>
<dbReference type="GO" id="GO:0034197">
    <property type="term" value="P:triglyceride transport"/>
    <property type="evidence" value="ECO:0007669"/>
    <property type="project" value="TreeGrafter"/>
</dbReference>
<keyword evidence="11" id="KW-0445">Lipid transport</keyword>
<dbReference type="EMBL" id="JAATJV010435636">
    <property type="protein sequence ID" value="MBZ3889958.1"/>
    <property type="molecule type" value="Genomic_DNA"/>
</dbReference>
<dbReference type="Gene3D" id="3.15.10.10">
    <property type="entry name" value="Bactericidal permeability-increasing protein, domain 1"/>
    <property type="match status" value="1"/>
</dbReference>
<dbReference type="CDD" id="cd00025">
    <property type="entry name" value="BPI1"/>
    <property type="match status" value="1"/>
</dbReference>
<reference evidence="23" key="1">
    <citation type="submission" date="2020-03" db="EMBL/GenBank/DDBJ databases">
        <title>Studies in the Genomics of Life Span.</title>
        <authorList>
            <person name="Glass D."/>
        </authorList>
    </citation>
    <scope>NUCLEOTIDE SEQUENCE</scope>
    <source>
        <strain evidence="23">SUZIE</strain>
        <tissue evidence="23">Muscle</tissue>
    </source>
</reference>
<dbReference type="GO" id="GO:0034372">
    <property type="term" value="P:very-low-density lipoprotein particle remodeling"/>
    <property type="evidence" value="ECO:0007669"/>
    <property type="project" value="TreeGrafter"/>
</dbReference>
<dbReference type="PIRSF" id="PIRSF037185">
    <property type="entry name" value="Cholesteryl_ester_transf"/>
    <property type="match status" value="1"/>
</dbReference>
<sequence length="534" mass="58523">MLAAALLTLALLGSAHACSSGSSCPAGIACRITKPALLVLNQETAKVIQTAFQQASYPDITGEKAVMLLGRVKYGLHSIQVSHLSIASSKVELVEAQSIDISIQNASVIFQGTLSYGYTSAWGLNIDHTVDFKIDSATDLRISTQLTSDSGRVRTNAASCHLSFHKLLLHLQGEHEPGWIQQLFTSVISLTLKLVLKGQICKEINVISNIMADFVQTRAASILSDGDIGVDISLTGPPDITATYLESHHKGHLVYKNVSEDRPLPAFAPRLLGTSRMLYFWFSEQVLDSLAKAAFQDGRLMLRLTGDEFKAVLETRGFDTNQQMFLEAVLETRGFDTNQQMFLELFSNTPISQTQVTVYCLKRPKIACQNKGVVVTSSVVVKFLFPNPDGQSAVAHTFEEDIVTTVQASYAKKKLSLRLLDVQYEQQRGEGGQSTQQTCSPPSAVSDNLVGLTQSVKMQVNPAPDRGSLACPGAASFWRWKRLEEAFTALMNSKGLDLFDIINPEITPRDGFLLLQMDFGFPEHLLVDFLQSLS</sequence>
<accession>A0AA41NGW7</accession>
<dbReference type="InterPro" id="IPR017942">
    <property type="entry name" value="Lipid-bd_serum_glycop_N"/>
</dbReference>
<feature type="domain" description="Lipid-binding serum glycoprotein N-terminal" evidence="21">
    <location>
        <begin position="31"/>
        <end position="258"/>
    </location>
</feature>
<dbReference type="FunFam" id="3.15.10.10:FF:000002">
    <property type="entry name" value="Cholesteryl ester transfer protein"/>
    <property type="match status" value="1"/>
</dbReference>
<comment type="function">
    <text evidence="18">Involved in the transfer of neutral lipids, including cholesteryl ester and triglyceride, among lipoprotein particles. Allows the net movement of cholesteryl ester from high density lipoproteins/HDL to triglyceride-rich very low density lipoproteins/VLDL, and the equimolar transport of triglyceride from VLDL to HDL. Regulates the reverse cholesterol transport, by which excess cholesterol is removed from peripheral tissues and returned to the liver for elimination.</text>
</comment>
<dbReference type="GO" id="GO:0034374">
    <property type="term" value="P:low-density lipoprotein particle remodeling"/>
    <property type="evidence" value="ECO:0007669"/>
    <property type="project" value="TreeGrafter"/>
</dbReference>
<comment type="caution">
    <text evidence="23">The sequence shown here is derived from an EMBL/GenBank/DDBJ whole genome shotgun (WGS) entry which is preliminary data.</text>
</comment>
<keyword evidence="14" id="KW-1207">Sterol metabolism</keyword>
<evidence type="ECO:0000313" key="23">
    <source>
        <dbReference type="EMBL" id="MBZ3889958.1"/>
    </source>
</evidence>
<comment type="subcellular location">
    <subcellularLocation>
        <location evidence="4">Secreted</location>
    </subcellularLocation>
</comment>
<name>A0AA41NGW7_SCICA</name>
<keyword evidence="12" id="KW-0443">Lipid metabolism</keyword>
<gene>
    <name evidence="23" type="ORF">SUZIE_205560</name>
</gene>
<evidence type="ECO:0000256" key="9">
    <source>
        <dbReference type="ARBA" id="ARBA00022548"/>
    </source>
</evidence>
<evidence type="ECO:0000259" key="22">
    <source>
        <dbReference type="SMART" id="SM00329"/>
    </source>
</evidence>
<keyword evidence="9" id="KW-0153">Cholesterol metabolism</keyword>
<dbReference type="GO" id="GO:0005548">
    <property type="term" value="F:phospholipid transporter activity"/>
    <property type="evidence" value="ECO:0007669"/>
    <property type="project" value="TreeGrafter"/>
</dbReference>
<organism evidence="23 24">
    <name type="scientific">Sciurus carolinensis</name>
    <name type="common">Eastern gray squirrel</name>
    <dbReference type="NCBI Taxonomy" id="30640"/>
    <lineage>
        <taxon>Eukaryota</taxon>
        <taxon>Metazoa</taxon>
        <taxon>Chordata</taxon>
        <taxon>Craniata</taxon>
        <taxon>Vertebrata</taxon>
        <taxon>Euteleostomi</taxon>
        <taxon>Mammalia</taxon>
        <taxon>Eutheria</taxon>
        <taxon>Euarchontoglires</taxon>
        <taxon>Glires</taxon>
        <taxon>Rodentia</taxon>
        <taxon>Sciuromorpha</taxon>
        <taxon>Sciuridae</taxon>
        <taxon>Sciurinae</taxon>
        <taxon>Sciurini</taxon>
        <taxon>Sciurus</taxon>
    </lineage>
</organism>
<dbReference type="InterPro" id="IPR017130">
    <property type="entry name" value="Cholesteryl_ester_transfer"/>
</dbReference>
<keyword evidence="16" id="KW-0753">Steroid metabolism</keyword>